<dbReference type="EMBL" id="JAAOIW010000025">
    <property type="protein sequence ID" value="NHN35011.1"/>
    <property type="molecule type" value="Genomic_DNA"/>
</dbReference>
<dbReference type="Proteomes" id="UP001165962">
    <property type="component" value="Unassembled WGS sequence"/>
</dbReference>
<keyword evidence="2" id="KW-1185">Reference proteome</keyword>
<reference evidence="1" key="1">
    <citation type="submission" date="2020-03" db="EMBL/GenBank/DDBJ databases">
        <title>Draft sequencing of Paenibacilllus sp. S3N08.</title>
        <authorList>
            <person name="Kim D.-U."/>
        </authorList>
    </citation>
    <scope>NUCLEOTIDE SEQUENCE</scope>
    <source>
        <strain evidence="1">S3N08</strain>
    </source>
</reference>
<accession>A0ABX0JI76</accession>
<evidence type="ECO:0000313" key="2">
    <source>
        <dbReference type="Proteomes" id="UP001165962"/>
    </source>
</evidence>
<protein>
    <submittedName>
        <fullName evidence="1">Uncharacterized protein</fullName>
    </submittedName>
</protein>
<proteinExistence type="predicted"/>
<sequence>MKMTYIQTGTEKEIRAKLYEFAESLQGLTLFSTGLEMLTVYHQQFIGVKSGAYIICTGNLTHIAITIISKQTKVGYGCVLSGQPNHLIKTAVELMVNGIAGTDEVDIKNEIIMDVIHLVVRTFKECDYNYYPGLT</sequence>
<dbReference type="RefSeq" id="WP_166157049.1">
    <property type="nucleotide sequence ID" value="NZ_JAAOIW010000025.1"/>
</dbReference>
<evidence type="ECO:0000313" key="1">
    <source>
        <dbReference type="EMBL" id="NHN35011.1"/>
    </source>
</evidence>
<name>A0ABX0JI76_9BACL</name>
<comment type="caution">
    <text evidence="1">The sequence shown here is derived from an EMBL/GenBank/DDBJ whole genome shotgun (WGS) entry which is preliminary data.</text>
</comment>
<organism evidence="1 2">
    <name type="scientific">Paenibacillus agricola</name>
    <dbReference type="NCBI Taxonomy" id="2716264"/>
    <lineage>
        <taxon>Bacteria</taxon>
        <taxon>Bacillati</taxon>
        <taxon>Bacillota</taxon>
        <taxon>Bacilli</taxon>
        <taxon>Bacillales</taxon>
        <taxon>Paenibacillaceae</taxon>
        <taxon>Paenibacillus</taxon>
    </lineage>
</organism>
<gene>
    <name evidence="1" type="ORF">G9U52_35340</name>
</gene>